<feature type="domain" description="Luciferase-like" evidence="3">
    <location>
        <begin position="43"/>
        <end position="318"/>
    </location>
</feature>
<dbReference type="PANTHER" id="PTHR30137:SF8">
    <property type="entry name" value="BLR5498 PROTEIN"/>
    <property type="match status" value="1"/>
</dbReference>
<sequence>MSSVEVGVGIWSMQSTKAGPRHFSYLYKELMEDATFCDELQTIKTIWQTEHHFWYDGYCPSLLTVAGGIAAATKHIQIGQSTLLFSQHEALRVAHQAATVDQLSGGRLQLGLGLGYRDNEFDGFNIDRRSRRPRFDEGIEVLRRSWAKGPVNFAGTQFNVPDVDVTPKPFNSDIPIWIAAVGANPIKRAAKLGASIILSDALTLDQMSQHIELYHKTAEEYGVDTSKAKMGVLRRGWIAETDDEAYREALPSLRFLLREQLGGWRYLVDEEGVPVGFDRPKDLDAAAGRLISVHERTIGRPEKVTRGLREIAKTGADHIIFGTRFDSLPRAKYLRSLELLATEVIPNI</sequence>
<dbReference type="InterPro" id="IPR036661">
    <property type="entry name" value="Luciferase-like_sf"/>
</dbReference>
<dbReference type="Gene3D" id="3.20.20.30">
    <property type="entry name" value="Luciferase-like domain"/>
    <property type="match status" value="1"/>
</dbReference>
<dbReference type="EMBL" id="CAEZZA010000233">
    <property type="protein sequence ID" value="CAB4759888.1"/>
    <property type="molecule type" value="Genomic_DNA"/>
</dbReference>
<protein>
    <submittedName>
        <fullName evidence="5">Unannotated protein</fullName>
    </submittedName>
</protein>
<accession>A0A6J7PI36</accession>
<keyword evidence="2" id="KW-0503">Monooxygenase</keyword>
<dbReference type="Pfam" id="PF00296">
    <property type="entry name" value="Bac_luciferase"/>
    <property type="match status" value="1"/>
</dbReference>
<dbReference type="InterPro" id="IPR050766">
    <property type="entry name" value="Bact_Lucif_Oxidored"/>
</dbReference>
<keyword evidence="1" id="KW-0560">Oxidoreductase</keyword>
<evidence type="ECO:0000313" key="6">
    <source>
        <dbReference type="EMBL" id="CAB5027759.1"/>
    </source>
</evidence>
<dbReference type="GO" id="GO:0005829">
    <property type="term" value="C:cytosol"/>
    <property type="evidence" value="ECO:0007669"/>
    <property type="project" value="TreeGrafter"/>
</dbReference>
<gene>
    <name evidence="4" type="ORF">UFOPK2809_01365</name>
    <name evidence="5" type="ORF">UFOPK4043_00750</name>
    <name evidence="6" type="ORF">UFOPK4092_01345</name>
</gene>
<name>A0A6J7PI36_9ZZZZ</name>
<reference evidence="5" key="1">
    <citation type="submission" date="2020-05" db="EMBL/GenBank/DDBJ databases">
        <authorList>
            <person name="Chiriac C."/>
            <person name="Salcher M."/>
            <person name="Ghai R."/>
            <person name="Kavagutti S V."/>
        </authorList>
    </citation>
    <scope>NUCLEOTIDE SEQUENCE</scope>
</reference>
<organism evidence="5">
    <name type="scientific">freshwater metagenome</name>
    <dbReference type="NCBI Taxonomy" id="449393"/>
    <lineage>
        <taxon>unclassified sequences</taxon>
        <taxon>metagenomes</taxon>
        <taxon>ecological metagenomes</taxon>
    </lineage>
</organism>
<dbReference type="SUPFAM" id="SSF51679">
    <property type="entry name" value="Bacterial luciferase-like"/>
    <property type="match status" value="1"/>
</dbReference>
<evidence type="ECO:0000256" key="2">
    <source>
        <dbReference type="ARBA" id="ARBA00023033"/>
    </source>
</evidence>
<evidence type="ECO:0000313" key="4">
    <source>
        <dbReference type="EMBL" id="CAB4759888.1"/>
    </source>
</evidence>
<proteinExistence type="predicted"/>
<evidence type="ECO:0000259" key="3">
    <source>
        <dbReference type="Pfam" id="PF00296"/>
    </source>
</evidence>
<dbReference type="GO" id="GO:0004497">
    <property type="term" value="F:monooxygenase activity"/>
    <property type="evidence" value="ECO:0007669"/>
    <property type="project" value="UniProtKB-KW"/>
</dbReference>
<dbReference type="InterPro" id="IPR011251">
    <property type="entry name" value="Luciferase-like_dom"/>
</dbReference>
<dbReference type="PANTHER" id="PTHR30137">
    <property type="entry name" value="LUCIFERASE-LIKE MONOOXYGENASE"/>
    <property type="match status" value="1"/>
</dbReference>
<dbReference type="GO" id="GO:0016705">
    <property type="term" value="F:oxidoreductase activity, acting on paired donors, with incorporation or reduction of molecular oxygen"/>
    <property type="evidence" value="ECO:0007669"/>
    <property type="project" value="InterPro"/>
</dbReference>
<evidence type="ECO:0000256" key="1">
    <source>
        <dbReference type="ARBA" id="ARBA00023002"/>
    </source>
</evidence>
<dbReference type="EMBL" id="CAFBPJ010000188">
    <property type="protein sequence ID" value="CAB5027759.1"/>
    <property type="molecule type" value="Genomic_DNA"/>
</dbReference>
<dbReference type="AlphaFoldDB" id="A0A6J7PI36"/>
<evidence type="ECO:0000313" key="5">
    <source>
        <dbReference type="EMBL" id="CAB5004838.1"/>
    </source>
</evidence>
<dbReference type="EMBL" id="CAFBPA010000094">
    <property type="protein sequence ID" value="CAB5004838.1"/>
    <property type="molecule type" value="Genomic_DNA"/>
</dbReference>